<dbReference type="SUPFAM" id="SSF159501">
    <property type="entry name" value="EreA/ChaN-like"/>
    <property type="match status" value="1"/>
</dbReference>
<reference evidence="3" key="2">
    <citation type="submission" date="2024-07" db="EMBL/GenBank/DDBJ databases">
        <title>Streptomyces haneummycinica sp. nov., a new antibiotic-producing actinobacterium isolated from marine sediment.</title>
        <authorList>
            <person name="Uemura M."/>
            <person name="Hamada M."/>
            <person name="Hirano S."/>
            <person name="Kobayashi K."/>
            <person name="Ohshiro T."/>
            <person name="Kobayashi T."/>
            <person name="Terahara T."/>
        </authorList>
    </citation>
    <scope>NUCLEOTIDE SEQUENCE</scope>
    <source>
        <strain evidence="3">KM77-8</strain>
    </source>
</reference>
<dbReference type="CDD" id="cd14728">
    <property type="entry name" value="Ere-like"/>
    <property type="match status" value="1"/>
</dbReference>
<name>A0AAT9HHG7_9ACTN</name>
<dbReference type="Gene3D" id="3.30.1870.10">
    <property type="entry name" value="EreA-like, domain 2"/>
    <property type="match status" value="1"/>
</dbReference>
<keyword evidence="2" id="KW-0732">Signal</keyword>
<gene>
    <name evidence="3" type="ORF">SHKM778_33160</name>
</gene>
<dbReference type="InterPro" id="IPR006311">
    <property type="entry name" value="TAT_signal"/>
</dbReference>
<dbReference type="InterPro" id="IPR052036">
    <property type="entry name" value="Hydrolase/PRTase-associated"/>
</dbReference>
<dbReference type="GO" id="GO:0046677">
    <property type="term" value="P:response to antibiotic"/>
    <property type="evidence" value="ECO:0007669"/>
    <property type="project" value="InterPro"/>
</dbReference>
<accession>A0AAT9HHG7</accession>
<sequence length="426" mass="46567">MSHARPASRRRLLGLATATALTAGTAGTGGAGGAAAQNSPAAGPADALNRSAHPLDDLDALGRMVGGARIVGLGEASHSGHEFFTLKQRVFRHLVATKGFITFALEASWSTGLRLDAYVTRGVGDPAQIMGDEFQGQYVFWNTQEHLDLIDWMRRYNVAHPDRPQLYFVGNDLGFPGRTAFDQISGYLAQYRPDLTADIAASYASLRPEADTEAGPRMANQLYARSATERKADADEAATALALLRDRGRPYGADKYSREAYAWAVQNATAIAQSFTGYAFPDEQFSERMRYRDRAMATNAAWWLRHRGGRILLASNNGHIAYASDNPAEFPETTGAVLHRRLGGDYVSVGLAFGEGTINALPDYTAQQPRTYRPAHRARGGPNLARHGPPHPFLRPVLVDRQHRSAGWRPGRRGSWFCRRSCDPDG</sequence>
<dbReference type="EMBL" id="AP035768">
    <property type="protein sequence ID" value="BFO16928.1"/>
    <property type="molecule type" value="Genomic_DNA"/>
</dbReference>
<organism evidence="3">
    <name type="scientific">Streptomyces haneummycinicus</name>
    <dbReference type="NCBI Taxonomy" id="3074435"/>
    <lineage>
        <taxon>Bacteria</taxon>
        <taxon>Bacillati</taxon>
        <taxon>Actinomycetota</taxon>
        <taxon>Actinomycetes</taxon>
        <taxon>Kitasatosporales</taxon>
        <taxon>Streptomycetaceae</taxon>
        <taxon>Streptomyces</taxon>
    </lineage>
</organism>
<evidence type="ECO:0000256" key="1">
    <source>
        <dbReference type="SAM" id="MobiDB-lite"/>
    </source>
</evidence>
<feature type="region of interest" description="Disordered" evidence="1">
    <location>
        <begin position="372"/>
        <end position="393"/>
    </location>
</feature>
<dbReference type="AlphaFoldDB" id="A0AAT9HHG7"/>
<evidence type="ECO:0000313" key="3">
    <source>
        <dbReference type="EMBL" id="BFO16928.1"/>
    </source>
</evidence>
<protein>
    <recommendedName>
        <fullName evidence="4">Erythromycin esterase family protein</fullName>
    </recommendedName>
</protein>
<evidence type="ECO:0000256" key="2">
    <source>
        <dbReference type="SAM" id="SignalP"/>
    </source>
</evidence>
<evidence type="ECO:0008006" key="4">
    <source>
        <dbReference type="Google" id="ProtNLM"/>
    </source>
</evidence>
<dbReference type="PANTHER" id="PTHR31299:SF0">
    <property type="entry name" value="ESTERASE, PUTATIVE (AFU_ORTHOLOGUE AFUA_1G05850)-RELATED"/>
    <property type="match status" value="1"/>
</dbReference>
<dbReference type="Gene3D" id="1.20.1440.30">
    <property type="entry name" value="Biosynthetic Protein domain"/>
    <property type="match status" value="1"/>
</dbReference>
<feature type="chain" id="PRO_5043411875" description="Erythromycin esterase family protein" evidence="2">
    <location>
        <begin position="23"/>
        <end position="426"/>
    </location>
</feature>
<dbReference type="PANTHER" id="PTHR31299">
    <property type="entry name" value="ESTERASE, PUTATIVE (AFU_ORTHOLOGUE AFUA_1G05850)-RELATED"/>
    <property type="match status" value="1"/>
</dbReference>
<dbReference type="InterPro" id="IPR007815">
    <property type="entry name" value="Emycin_Estase"/>
</dbReference>
<feature type="signal peptide" evidence="2">
    <location>
        <begin position="1"/>
        <end position="22"/>
    </location>
</feature>
<dbReference type="Pfam" id="PF05139">
    <property type="entry name" value="Erythro_esteras"/>
    <property type="match status" value="1"/>
</dbReference>
<dbReference type="PROSITE" id="PS51318">
    <property type="entry name" value="TAT"/>
    <property type="match status" value="1"/>
</dbReference>
<reference evidence="3" key="1">
    <citation type="submission" date="2024-06" db="EMBL/GenBank/DDBJ databases">
        <authorList>
            <consortium name="consrtm"/>
            <person name="Uemura M."/>
            <person name="Terahara T."/>
        </authorList>
    </citation>
    <scope>NUCLEOTIDE SEQUENCE</scope>
    <source>
        <strain evidence="3">KM77-8</strain>
    </source>
</reference>
<feature type="region of interest" description="Disordered" evidence="1">
    <location>
        <begin position="28"/>
        <end position="49"/>
    </location>
</feature>
<proteinExistence type="predicted"/>